<keyword evidence="2" id="KW-1185">Reference proteome</keyword>
<evidence type="ECO:0000313" key="1">
    <source>
        <dbReference type="EMBL" id="SKC75430.1"/>
    </source>
</evidence>
<dbReference type="Proteomes" id="UP000190341">
    <property type="component" value="Unassembled WGS sequence"/>
</dbReference>
<organism evidence="1 2">
    <name type="scientific">Pseudoxanthomonas indica</name>
    <dbReference type="NCBI Taxonomy" id="428993"/>
    <lineage>
        <taxon>Bacteria</taxon>
        <taxon>Pseudomonadati</taxon>
        <taxon>Pseudomonadota</taxon>
        <taxon>Gammaproteobacteria</taxon>
        <taxon>Lysobacterales</taxon>
        <taxon>Lysobacteraceae</taxon>
        <taxon>Pseudoxanthomonas</taxon>
    </lineage>
</organism>
<reference evidence="1 2" key="1">
    <citation type="submission" date="2017-02" db="EMBL/GenBank/DDBJ databases">
        <authorList>
            <person name="Peterson S.W."/>
        </authorList>
    </citation>
    <scope>NUCLEOTIDE SEQUENCE [LARGE SCALE GENOMIC DNA]</scope>
    <source>
        <strain evidence="1 2">P15</strain>
    </source>
</reference>
<sequence length="77" mass="8603">MSQDILRLIELMVAGQDTRLSTALRLADLLEARHGHDRRVREVIQMLACYHPDGHGHGLGPDALCLPLQALGHYLRP</sequence>
<gene>
    <name evidence="1" type="ORF">SAMN06296058_2537</name>
</gene>
<name>A0A1T5LHG9_9GAMM</name>
<dbReference type="EMBL" id="FUZV01000002">
    <property type="protein sequence ID" value="SKC75430.1"/>
    <property type="molecule type" value="Genomic_DNA"/>
</dbReference>
<accession>A0A1T5LHG9</accession>
<proteinExistence type="predicted"/>
<dbReference type="RefSeq" id="WP_079724884.1">
    <property type="nucleotide sequence ID" value="NZ_BMCL01000001.1"/>
</dbReference>
<evidence type="ECO:0000313" key="2">
    <source>
        <dbReference type="Proteomes" id="UP000190341"/>
    </source>
</evidence>
<protein>
    <submittedName>
        <fullName evidence="1">Uncharacterized protein</fullName>
    </submittedName>
</protein>
<dbReference type="AlphaFoldDB" id="A0A1T5LHG9"/>